<dbReference type="EMBL" id="AM114193">
    <property type="protein sequence ID" value="CAJ35309.1"/>
    <property type="molecule type" value="Genomic_DNA"/>
</dbReference>
<keyword evidence="3" id="KW-0545">Nucleotide biosynthesis</keyword>
<keyword evidence="5" id="KW-0489">Methyltransferase</keyword>
<keyword evidence="2 5" id="KW-0808">Transferase</keyword>
<name>Q0W8I4_METAR</name>
<dbReference type="Pfam" id="PF00303">
    <property type="entry name" value="Thymidylat_synt"/>
    <property type="match status" value="1"/>
</dbReference>
<dbReference type="InterPro" id="IPR014620">
    <property type="entry name" value="Thymidylate_synthase_arc"/>
</dbReference>
<dbReference type="SUPFAM" id="SSF55831">
    <property type="entry name" value="Thymidylate synthase/dCMP hydroxymethylase"/>
    <property type="match status" value="1"/>
</dbReference>
<organism evidence="5 6">
    <name type="scientific">Methanocella arvoryzae (strain DSM 22066 / NBRC 105507 / MRE50)</name>
    <dbReference type="NCBI Taxonomy" id="351160"/>
    <lineage>
        <taxon>Archaea</taxon>
        <taxon>Methanobacteriati</taxon>
        <taxon>Methanobacteriota</taxon>
        <taxon>Stenosarchaea group</taxon>
        <taxon>Methanomicrobia</taxon>
        <taxon>Methanocellales</taxon>
        <taxon>Methanocellaceae</taxon>
        <taxon>Methanocella</taxon>
    </lineage>
</organism>
<dbReference type="GO" id="GO:0005737">
    <property type="term" value="C:cytoplasm"/>
    <property type="evidence" value="ECO:0007669"/>
    <property type="project" value="InterPro"/>
</dbReference>
<dbReference type="InterPro" id="IPR023451">
    <property type="entry name" value="Thymidate_synth/dCMP_Mease_dom"/>
</dbReference>
<dbReference type="eggNOG" id="arCOG03214">
    <property type="taxonomic scope" value="Archaea"/>
</dbReference>
<evidence type="ECO:0000259" key="4">
    <source>
        <dbReference type="Pfam" id="PF00303"/>
    </source>
</evidence>
<dbReference type="KEGG" id="rci:LRC337"/>
<dbReference type="AlphaFoldDB" id="Q0W8I4"/>
<evidence type="ECO:0000256" key="1">
    <source>
        <dbReference type="ARBA" id="ARBA00022490"/>
    </source>
</evidence>
<dbReference type="InterPro" id="IPR036926">
    <property type="entry name" value="Thymidate_synth/dCMP_Mease_sf"/>
</dbReference>
<sequence length="217" mass="25510">MSGAQAMIAGEFDSIAKAWEWAIGKIYREGQLVNTEYGVKARMVNGMLLEIANPVQKWHPKDPFCSPMRVKYYVEQFKRESAGKHGFEYTYIDRMVNYEGFDQLKWMAEQLKNKRYDSKRVQAITWIPRVDCAKKEDQPCFQRIWVYPYQNDTLDVHIHYRSWDMFKAFEANLMAFQELVKDELTGPSGFTLGKLRCFGDNVHIYEDDFQAVEAVLK</sequence>
<evidence type="ECO:0000313" key="6">
    <source>
        <dbReference type="Proteomes" id="UP000000663"/>
    </source>
</evidence>
<dbReference type="Proteomes" id="UP000000663">
    <property type="component" value="Chromosome"/>
</dbReference>
<gene>
    <name evidence="5" type="primary">thyA</name>
    <name evidence="5" type="ORF">LRC337</name>
</gene>
<dbReference type="PIRSF" id="PIRSF036752">
    <property type="entry name" value="TSase_MJ051"/>
    <property type="match status" value="1"/>
</dbReference>
<dbReference type="GO" id="GO:0004799">
    <property type="term" value="F:thymidylate synthase activity"/>
    <property type="evidence" value="ECO:0007669"/>
    <property type="project" value="UniProtKB-EC"/>
</dbReference>
<dbReference type="GO" id="GO:0006235">
    <property type="term" value="P:dTTP biosynthetic process"/>
    <property type="evidence" value="ECO:0007669"/>
    <property type="project" value="InterPro"/>
</dbReference>
<dbReference type="GO" id="GO:0032259">
    <property type="term" value="P:methylation"/>
    <property type="evidence" value="ECO:0007669"/>
    <property type="project" value="UniProtKB-KW"/>
</dbReference>
<evidence type="ECO:0000313" key="5">
    <source>
        <dbReference type="EMBL" id="CAJ35309.1"/>
    </source>
</evidence>
<dbReference type="STRING" id="351160.LRC337"/>
<evidence type="ECO:0000256" key="3">
    <source>
        <dbReference type="ARBA" id="ARBA00022727"/>
    </source>
</evidence>
<reference evidence="5 6" key="1">
    <citation type="journal article" date="2006" name="Science">
        <title>Genome of rice cluster I archaea -- the key methane producers in the rice rhizosphere.</title>
        <authorList>
            <person name="Erkel C."/>
            <person name="Kube M."/>
            <person name="Reinhardt R."/>
            <person name="Liesack W."/>
        </authorList>
    </citation>
    <scope>NUCLEOTIDE SEQUENCE [LARGE SCALE GENOMIC DNA]</scope>
    <source>
        <strain evidence="6">DSM 22066 / NBRC 105507 / MRE50</strain>
    </source>
</reference>
<evidence type="ECO:0000256" key="2">
    <source>
        <dbReference type="ARBA" id="ARBA00022679"/>
    </source>
</evidence>
<accession>Q0W8I4</accession>
<protein>
    <submittedName>
        <fullName evidence="5">Thymidylate synthase</fullName>
        <ecNumber evidence="5">2.1.1.45</ecNumber>
    </submittedName>
</protein>
<dbReference type="Gene3D" id="3.30.572.10">
    <property type="entry name" value="Thymidylate synthase/dCMP hydroxymethylase domain"/>
    <property type="match status" value="1"/>
</dbReference>
<proteinExistence type="predicted"/>
<keyword evidence="6" id="KW-1185">Reference proteome</keyword>
<keyword evidence="1" id="KW-0963">Cytoplasm</keyword>
<dbReference type="EC" id="2.1.1.45" evidence="5"/>
<feature type="domain" description="Thymidylate synthase/dCMP hydroxymethylase" evidence="4">
    <location>
        <begin position="83"/>
        <end position="216"/>
    </location>
</feature>